<dbReference type="Pfam" id="PF09723">
    <property type="entry name" value="Zn_ribbon_8"/>
    <property type="match status" value="1"/>
</dbReference>
<accession>A0A1S7LEL5</accession>
<dbReference type="PANTHER" id="PTHR34404">
    <property type="entry name" value="REGULATORY PROTEIN, FMDB FAMILY"/>
    <property type="match status" value="1"/>
</dbReference>
<dbReference type="AlphaFoldDB" id="A0A1S7LEL5"/>
<dbReference type="PANTHER" id="PTHR34404:SF3">
    <property type="entry name" value="REGULATORY PROTEIN, FMDB FAMILY"/>
    <property type="match status" value="1"/>
</dbReference>
<name>A0A1S7LEL5_MAGMO</name>
<evidence type="ECO:0000313" key="2">
    <source>
        <dbReference type="EMBL" id="CRH04507.1"/>
    </source>
</evidence>
<reference evidence="2" key="1">
    <citation type="submission" date="2015-04" db="EMBL/GenBank/DDBJ databases">
        <authorList>
            <person name="Syromyatnikov M.Y."/>
            <person name="Popov V.N."/>
        </authorList>
    </citation>
    <scope>NUCLEOTIDE SEQUENCE</scope>
    <source>
        <strain evidence="2">MO-1</strain>
    </source>
</reference>
<proteinExistence type="predicted"/>
<gene>
    <name evidence="2" type="ORF">MAGMO_0294</name>
</gene>
<feature type="domain" description="Putative regulatory protein FmdB zinc ribbon" evidence="1">
    <location>
        <begin position="1"/>
        <end position="42"/>
    </location>
</feature>
<dbReference type="Gene3D" id="2.20.28.30">
    <property type="entry name" value="RNA polymerase ii, chain L"/>
    <property type="match status" value="1"/>
</dbReference>
<sequence length="78" mass="7975">MPLYDYKCNSCEHGFEVSHGMSEKPELSCPSCQGKEIRKVLSTGGVMGSSKMGQDSAPMPSPCAGGACGLPGGGCGFN</sequence>
<evidence type="ECO:0000259" key="1">
    <source>
        <dbReference type="SMART" id="SM00834"/>
    </source>
</evidence>
<dbReference type="NCBIfam" id="TIGR02605">
    <property type="entry name" value="CxxC_CxxC_SSSS"/>
    <property type="match status" value="1"/>
</dbReference>
<dbReference type="EMBL" id="LO017727">
    <property type="protein sequence ID" value="CRH04507.1"/>
    <property type="molecule type" value="Genomic_DNA"/>
</dbReference>
<dbReference type="SMART" id="SM00834">
    <property type="entry name" value="CxxC_CXXC_SSSS"/>
    <property type="match status" value="1"/>
</dbReference>
<dbReference type="InterPro" id="IPR013429">
    <property type="entry name" value="Regulatory_FmdB_Zinc_ribbon"/>
</dbReference>
<organism evidence="2">
    <name type="scientific">Magnetococcus massalia (strain MO-1)</name>
    <dbReference type="NCBI Taxonomy" id="451514"/>
    <lineage>
        <taxon>Bacteria</taxon>
        <taxon>Pseudomonadati</taxon>
        <taxon>Pseudomonadota</taxon>
        <taxon>Magnetococcia</taxon>
        <taxon>Magnetococcales</taxon>
        <taxon>Magnetococcaceae</taxon>
        <taxon>Magnetococcus</taxon>
    </lineage>
</organism>
<protein>
    <recommendedName>
        <fullName evidence="1">Putative regulatory protein FmdB zinc ribbon domain-containing protein</fullName>
    </recommendedName>
</protein>